<protein>
    <recommendedName>
        <fullName evidence="2">DUF5681 domain-containing protein</fullName>
    </recommendedName>
</protein>
<dbReference type="Pfam" id="PF18932">
    <property type="entry name" value="DUF5681"/>
    <property type="match status" value="1"/>
</dbReference>
<dbReference type="InterPro" id="IPR043736">
    <property type="entry name" value="DUF5681"/>
</dbReference>
<organism evidence="3">
    <name type="scientific">uncultured Caudovirales phage</name>
    <dbReference type="NCBI Taxonomy" id="2100421"/>
    <lineage>
        <taxon>Viruses</taxon>
        <taxon>Duplodnaviria</taxon>
        <taxon>Heunggongvirae</taxon>
        <taxon>Uroviricota</taxon>
        <taxon>Caudoviricetes</taxon>
        <taxon>Peduoviridae</taxon>
        <taxon>Maltschvirus</taxon>
        <taxon>Maltschvirus maltsch</taxon>
    </lineage>
</organism>
<name>A0A6J5SWW9_9CAUD</name>
<feature type="compositionally biased region" description="Polar residues" evidence="1">
    <location>
        <begin position="1"/>
        <end position="18"/>
    </location>
</feature>
<evidence type="ECO:0000256" key="1">
    <source>
        <dbReference type="SAM" id="MobiDB-lite"/>
    </source>
</evidence>
<evidence type="ECO:0000259" key="2">
    <source>
        <dbReference type="Pfam" id="PF18932"/>
    </source>
</evidence>
<proteinExistence type="predicted"/>
<feature type="region of interest" description="Disordered" evidence="1">
    <location>
        <begin position="1"/>
        <end position="21"/>
    </location>
</feature>
<dbReference type="EMBL" id="LR797499">
    <property type="protein sequence ID" value="CAB4219865.1"/>
    <property type="molecule type" value="Genomic_DNA"/>
</dbReference>
<evidence type="ECO:0000313" key="3">
    <source>
        <dbReference type="EMBL" id="CAB4219865.1"/>
    </source>
</evidence>
<feature type="domain" description="DUF5681" evidence="2">
    <location>
        <begin position="10"/>
        <end position="97"/>
    </location>
</feature>
<gene>
    <name evidence="3" type="ORF">UFOVP1624_6</name>
</gene>
<reference evidence="3" key="1">
    <citation type="submission" date="2020-05" db="EMBL/GenBank/DDBJ databases">
        <authorList>
            <person name="Chiriac C."/>
            <person name="Salcher M."/>
            <person name="Ghai R."/>
            <person name="Kavagutti S V."/>
        </authorList>
    </citation>
    <scope>NUCLEOTIDE SEQUENCE</scope>
</reference>
<sequence>MSKENILQYSWQKGQSGNPKGRPRKYVCLLKDYGYNISEINDTIQTMMAMDMKELKEVWDNPDATILEKTIAGAMRKSLDKGSLYSLETLLSRVYGKPKEQTELSGSLTINKVEVEIYQPNYIDNVNTSS</sequence>
<accession>A0A6J5SWW9</accession>